<dbReference type="EMBL" id="JBHUIP010000014">
    <property type="protein sequence ID" value="MFD2265052.1"/>
    <property type="molecule type" value="Genomic_DNA"/>
</dbReference>
<gene>
    <name evidence="8" type="ORF">ACFSM5_19260</name>
</gene>
<feature type="transmembrane region" description="Helical" evidence="7">
    <location>
        <begin position="83"/>
        <end position="103"/>
    </location>
</feature>
<comment type="similarity">
    <text evidence="2">Belongs to the chromate ion transporter (CHR) (TC 2.A.51) family.</text>
</comment>
<dbReference type="Proteomes" id="UP001597295">
    <property type="component" value="Unassembled WGS sequence"/>
</dbReference>
<evidence type="ECO:0000256" key="7">
    <source>
        <dbReference type="SAM" id="Phobius"/>
    </source>
</evidence>
<feature type="transmembrane region" description="Helical" evidence="7">
    <location>
        <begin position="162"/>
        <end position="179"/>
    </location>
</feature>
<dbReference type="InterPro" id="IPR052518">
    <property type="entry name" value="CHR_Transporter"/>
</dbReference>
<feature type="transmembrane region" description="Helical" evidence="7">
    <location>
        <begin position="7"/>
        <end position="29"/>
    </location>
</feature>
<name>A0ABW5DVB1_9PROT</name>
<dbReference type="RefSeq" id="WP_379878219.1">
    <property type="nucleotide sequence ID" value="NZ_JBHUIP010000014.1"/>
</dbReference>
<dbReference type="InterPro" id="IPR003370">
    <property type="entry name" value="Chromate_transpt"/>
</dbReference>
<dbReference type="PANTHER" id="PTHR43663:SF1">
    <property type="entry name" value="CHROMATE TRANSPORTER"/>
    <property type="match status" value="1"/>
</dbReference>
<feature type="transmembrane region" description="Helical" evidence="7">
    <location>
        <begin position="139"/>
        <end position="156"/>
    </location>
</feature>
<comment type="subcellular location">
    <subcellularLocation>
        <location evidence="1">Cell membrane</location>
        <topology evidence="1">Multi-pass membrane protein</topology>
    </subcellularLocation>
</comment>
<evidence type="ECO:0000256" key="6">
    <source>
        <dbReference type="ARBA" id="ARBA00023136"/>
    </source>
</evidence>
<keyword evidence="4 7" id="KW-0812">Transmembrane</keyword>
<accession>A0ABW5DVB1</accession>
<keyword evidence="6 7" id="KW-0472">Membrane</keyword>
<keyword evidence="3" id="KW-1003">Cell membrane</keyword>
<evidence type="ECO:0000256" key="1">
    <source>
        <dbReference type="ARBA" id="ARBA00004651"/>
    </source>
</evidence>
<organism evidence="8 9">
    <name type="scientific">Lacibacterium aquatile</name>
    <dbReference type="NCBI Taxonomy" id="1168082"/>
    <lineage>
        <taxon>Bacteria</taxon>
        <taxon>Pseudomonadati</taxon>
        <taxon>Pseudomonadota</taxon>
        <taxon>Alphaproteobacteria</taxon>
        <taxon>Rhodospirillales</taxon>
        <taxon>Rhodospirillaceae</taxon>
    </lineage>
</organism>
<keyword evidence="5 7" id="KW-1133">Transmembrane helix</keyword>
<comment type="caution">
    <text evidence="8">The sequence shown here is derived from an EMBL/GenBank/DDBJ whole genome shotgun (WGS) entry which is preliminary data.</text>
</comment>
<proteinExistence type="inferred from homology"/>
<evidence type="ECO:0000313" key="8">
    <source>
        <dbReference type="EMBL" id="MFD2265052.1"/>
    </source>
</evidence>
<evidence type="ECO:0000256" key="4">
    <source>
        <dbReference type="ARBA" id="ARBA00022692"/>
    </source>
</evidence>
<evidence type="ECO:0000313" key="9">
    <source>
        <dbReference type="Proteomes" id="UP001597295"/>
    </source>
</evidence>
<feature type="transmembrane region" description="Helical" evidence="7">
    <location>
        <begin position="109"/>
        <end position="132"/>
    </location>
</feature>
<dbReference type="PANTHER" id="PTHR43663">
    <property type="entry name" value="CHROMATE TRANSPORT PROTEIN-RELATED"/>
    <property type="match status" value="1"/>
</dbReference>
<dbReference type="Pfam" id="PF02417">
    <property type="entry name" value="Chromate_transp"/>
    <property type="match status" value="1"/>
</dbReference>
<evidence type="ECO:0000256" key="2">
    <source>
        <dbReference type="ARBA" id="ARBA00005262"/>
    </source>
</evidence>
<protein>
    <submittedName>
        <fullName evidence="8">Chromate transporter</fullName>
    </submittedName>
</protein>
<evidence type="ECO:0000256" key="3">
    <source>
        <dbReference type="ARBA" id="ARBA00022475"/>
    </source>
</evidence>
<feature type="transmembrane region" description="Helical" evidence="7">
    <location>
        <begin position="49"/>
        <end position="71"/>
    </location>
</feature>
<reference evidence="9" key="1">
    <citation type="journal article" date="2019" name="Int. J. Syst. Evol. Microbiol.">
        <title>The Global Catalogue of Microorganisms (GCM) 10K type strain sequencing project: providing services to taxonomists for standard genome sequencing and annotation.</title>
        <authorList>
            <consortium name="The Broad Institute Genomics Platform"/>
            <consortium name="The Broad Institute Genome Sequencing Center for Infectious Disease"/>
            <person name="Wu L."/>
            <person name="Ma J."/>
        </authorList>
    </citation>
    <scope>NUCLEOTIDE SEQUENCE [LARGE SCALE GENOMIC DNA]</scope>
    <source>
        <strain evidence="9">CGMCC 1.19062</strain>
    </source>
</reference>
<sequence>MITPPPFISLLSIYTLFFKIGAFSFGGGLTGWVYREVVVARHWMEEEDFLSGLALSQIVPGANIANLCIFVGNRLRGTMGAAAALIGLLSAPFFIVIGLLSIYETIAAIGWIRAALDGTAAAAVGLLVLMAWRSGRKTGGRWSSIAVMAATFIAVGVMRWPLVWVVLVLAPISVALAWPRKDENAGG</sequence>
<evidence type="ECO:0000256" key="5">
    <source>
        <dbReference type="ARBA" id="ARBA00022989"/>
    </source>
</evidence>
<keyword evidence="9" id="KW-1185">Reference proteome</keyword>